<accession>A0A4Z2DYY2</accession>
<sequence>MEGVIQLRLQNFVNNYAVIYGNGNVVYNIHGLTHEAEDDFIQQIKQQFHGSRLAAITVIARLCEKDTLEPPPSSSQLNQSFNFSSQLITYSNIRISIAKTVTVIVTN</sequence>
<dbReference type="EMBL" id="SKCS01000003">
    <property type="protein sequence ID" value="TNN21440.1"/>
    <property type="molecule type" value="Genomic_DNA"/>
</dbReference>
<name>A0A4Z2DYY2_SCHJA</name>
<gene>
    <name evidence="1" type="ORF">EWB00_004680</name>
</gene>
<evidence type="ECO:0000313" key="2">
    <source>
        <dbReference type="Proteomes" id="UP000311919"/>
    </source>
</evidence>
<dbReference type="AlphaFoldDB" id="A0A4Z2DYY2"/>
<protein>
    <submittedName>
        <fullName evidence="1">Uncharacterized protein</fullName>
    </submittedName>
</protein>
<proteinExistence type="predicted"/>
<keyword evidence="2" id="KW-1185">Reference proteome</keyword>
<comment type="caution">
    <text evidence="1">The sequence shown here is derived from an EMBL/GenBank/DDBJ whole genome shotgun (WGS) entry which is preliminary data.</text>
</comment>
<reference evidence="1 2" key="1">
    <citation type="submission" date="2019-03" db="EMBL/GenBank/DDBJ databases">
        <title>An improved genome assembly of the fluke Schistosoma japonicum.</title>
        <authorList>
            <person name="Hu W."/>
            <person name="Luo F."/>
            <person name="Yin M."/>
            <person name="Mo X."/>
            <person name="Sun C."/>
            <person name="Wu Q."/>
            <person name="Zhu B."/>
            <person name="Xiang M."/>
            <person name="Wang J."/>
            <person name="Wang Y."/>
            <person name="Zhang T."/>
            <person name="Xu B."/>
            <person name="Zheng H."/>
            <person name="Feng Z."/>
        </authorList>
    </citation>
    <scope>NUCLEOTIDE SEQUENCE [LARGE SCALE GENOMIC DNA]</scope>
    <source>
        <strain evidence="1">HuSjv2</strain>
        <tissue evidence="1">Worms</tissue>
    </source>
</reference>
<organism evidence="1 2">
    <name type="scientific">Schistosoma japonicum</name>
    <name type="common">Blood fluke</name>
    <dbReference type="NCBI Taxonomy" id="6182"/>
    <lineage>
        <taxon>Eukaryota</taxon>
        <taxon>Metazoa</taxon>
        <taxon>Spiralia</taxon>
        <taxon>Lophotrochozoa</taxon>
        <taxon>Platyhelminthes</taxon>
        <taxon>Trematoda</taxon>
        <taxon>Digenea</taxon>
        <taxon>Strigeidida</taxon>
        <taxon>Schistosomatoidea</taxon>
        <taxon>Schistosomatidae</taxon>
        <taxon>Schistosoma</taxon>
    </lineage>
</organism>
<dbReference type="Proteomes" id="UP000311919">
    <property type="component" value="Unassembled WGS sequence"/>
</dbReference>
<dbReference type="OrthoDB" id="331948at2759"/>
<evidence type="ECO:0000313" key="1">
    <source>
        <dbReference type="EMBL" id="TNN21440.1"/>
    </source>
</evidence>